<evidence type="ECO:0000256" key="5">
    <source>
        <dbReference type="SAM" id="MobiDB-lite"/>
    </source>
</evidence>
<dbReference type="FunFam" id="4.10.280.10:FF:000004">
    <property type="entry name" value="Basic helix-loop-helix transcription factor"/>
    <property type="match status" value="1"/>
</dbReference>
<keyword evidence="8" id="KW-1185">Reference proteome</keyword>
<dbReference type="Pfam" id="PF00010">
    <property type="entry name" value="HLH"/>
    <property type="match status" value="1"/>
</dbReference>
<dbReference type="GO" id="GO:0046983">
    <property type="term" value="F:protein dimerization activity"/>
    <property type="evidence" value="ECO:0007669"/>
    <property type="project" value="InterPro"/>
</dbReference>
<evidence type="ECO:0000259" key="6">
    <source>
        <dbReference type="PROSITE" id="PS50888"/>
    </source>
</evidence>
<feature type="compositionally biased region" description="Basic and acidic residues" evidence="5">
    <location>
        <begin position="282"/>
        <end position="298"/>
    </location>
</feature>
<organism evidence="7 8">
    <name type="scientific">Quercus suber</name>
    <name type="common">Cork oak</name>
    <dbReference type="NCBI Taxonomy" id="58331"/>
    <lineage>
        <taxon>Eukaryota</taxon>
        <taxon>Viridiplantae</taxon>
        <taxon>Streptophyta</taxon>
        <taxon>Embryophyta</taxon>
        <taxon>Tracheophyta</taxon>
        <taxon>Spermatophyta</taxon>
        <taxon>Magnoliopsida</taxon>
        <taxon>eudicotyledons</taxon>
        <taxon>Gunneridae</taxon>
        <taxon>Pentapetalae</taxon>
        <taxon>rosids</taxon>
        <taxon>fabids</taxon>
        <taxon>Fagales</taxon>
        <taxon>Fagaceae</taxon>
        <taxon>Quercus</taxon>
    </lineage>
</organism>
<dbReference type="EMBL" id="PKMF04000008">
    <property type="protein sequence ID" value="KAK7860204.1"/>
    <property type="molecule type" value="Genomic_DNA"/>
</dbReference>
<gene>
    <name evidence="7" type="primary">PIF1</name>
    <name evidence="7" type="ORF">CFP56_042226</name>
</gene>
<keyword evidence="3" id="KW-0804">Transcription</keyword>
<dbReference type="PROSITE" id="PS50888">
    <property type="entry name" value="BHLH"/>
    <property type="match status" value="1"/>
</dbReference>
<comment type="caution">
    <text evidence="7">The sequence shown here is derived from an EMBL/GenBank/DDBJ whole genome shotgun (WGS) entry which is preliminary data.</text>
</comment>
<feature type="compositionally biased region" description="Basic and acidic residues" evidence="5">
    <location>
        <begin position="258"/>
        <end position="274"/>
    </location>
</feature>
<dbReference type="SMART" id="SM00353">
    <property type="entry name" value="HLH"/>
    <property type="match status" value="1"/>
</dbReference>
<evidence type="ECO:0000313" key="8">
    <source>
        <dbReference type="Proteomes" id="UP000237347"/>
    </source>
</evidence>
<feature type="domain" description="BHLH" evidence="6">
    <location>
        <begin position="310"/>
        <end position="359"/>
    </location>
</feature>
<dbReference type="Gene3D" id="4.10.280.10">
    <property type="entry name" value="Helix-loop-helix DNA-binding domain"/>
    <property type="match status" value="1"/>
</dbReference>
<evidence type="ECO:0000256" key="1">
    <source>
        <dbReference type="ARBA" id="ARBA00004123"/>
    </source>
</evidence>
<keyword evidence="2" id="KW-0805">Transcription regulation</keyword>
<feature type="non-terminal residue" evidence="7">
    <location>
        <position position="615"/>
    </location>
</feature>
<dbReference type="AlphaFoldDB" id="A0AAW0MAK1"/>
<dbReference type="PANTHER" id="PTHR46807">
    <property type="entry name" value="TRANSCRIPTION FACTOR PIF3"/>
    <property type="match status" value="1"/>
</dbReference>
<dbReference type="InterPro" id="IPR036638">
    <property type="entry name" value="HLH_DNA-bd_sf"/>
</dbReference>
<dbReference type="InterPro" id="IPR044273">
    <property type="entry name" value="PIF3-like"/>
</dbReference>
<feature type="region of interest" description="Disordered" evidence="5">
    <location>
        <begin position="127"/>
        <end position="176"/>
    </location>
</feature>
<dbReference type="Proteomes" id="UP000237347">
    <property type="component" value="Unassembled WGS sequence"/>
</dbReference>
<feature type="region of interest" description="Disordered" evidence="5">
    <location>
        <begin position="245"/>
        <end position="319"/>
    </location>
</feature>
<evidence type="ECO:0000256" key="2">
    <source>
        <dbReference type="ARBA" id="ARBA00023015"/>
    </source>
</evidence>
<dbReference type="InterPro" id="IPR047265">
    <property type="entry name" value="PIF1-like_bHLH"/>
</dbReference>
<accession>A0AAW0MAK1</accession>
<dbReference type="GO" id="GO:0003700">
    <property type="term" value="F:DNA-binding transcription factor activity"/>
    <property type="evidence" value="ECO:0007669"/>
    <property type="project" value="InterPro"/>
</dbReference>
<name>A0AAW0MAK1_QUESU</name>
<proteinExistence type="predicted"/>
<evidence type="ECO:0000256" key="3">
    <source>
        <dbReference type="ARBA" id="ARBA00023163"/>
    </source>
</evidence>
<reference evidence="7 8" key="1">
    <citation type="journal article" date="2018" name="Sci. Data">
        <title>The draft genome sequence of cork oak.</title>
        <authorList>
            <person name="Ramos A.M."/>
            <person name="Usie A."/>
            <person name="Barbosa P."/>
            <person name="Barros P.M."/>
            <person name="Capote T."/>
            <person name="Chaves I."/>
            <person name="Simoes F."/>
            <person name="Abreu I."/>
            <person name="Carrasquinho I."/>
            <person name="Faro C."/>
            <person name="Guimaraes J.B."/>
            <person name="Mendonca D."/>
            <person name="Nobrega F."/>
            <person name="Rodrigues L."/>
            <person name="Saibo N.J.M."/>
            <person name="Varela M.C."/>
            <person name="Egas C."/>
            <person name="Matos J."/>
            <person name="Miguel C.M."/>
            <person name="Oliveira M.M."/>
            <person name="Ricardo C.P."/>
            <person name="Goncalves S."/>
        </authorList>
    </citation>
    <scope>NUCLEOTIDE SEQUENCE [LARGE SCALE GENOMIC DNA]</scope>
    <source>
        <strain evidence="8">cv. HL8</strain>
    </source>
</reference>
<keyword evidence="4" id="KW-0539">Nucleus</keyword>
<dbReference type="GO" id="GO:0005634">
    <property type="term" value="C:nucleus"/>
    <property type="evidence" value="ECO:0007669"/>
    <property type="project" value="UniProtKB-SubCell"/>
</dbReference>
<comment type="subcellular location">
    <subcellularLocation>
        <location evidence="1">Nucleus</location>
    </subcellularLocation>
</comment>
<protein>
    <submittedName>
        <fullName evidence="7">Transcription factor pif1</fullName>
    </submittedName>
</protein>
<sequence>MINHHCVPDFELDEDYSFPTSSSAASRSRKSPLPEEEIMELLWQNGQVVMQSQNQRSIRRSPPSKLEQENDNNHLFMQEEEMAAWLHYPLDEDNFCSQLELLDDDNNNNMNMSSQSQSQTTTYTNINPMVRSSQPQPQPPPPPSRPPIPPSRRSELAESKVSQFPSRQKGHYCDEETNKTMAAAVVRESSTMVDSNETPETWAVVDKGCATMSGGGAEVAVTSSGGRGGGGGSKVEMMTCEMTVTSSPGCSSASAEAGQKEEAAAEDRKRKSMEAEDDDADAECHSEDVEFESADAKKQVRGSTSTKRSRAAEVHNLSERRRRDRINEKMKALQELIPRCNKSDKASMLDEAIEYLKSLQLQVQMMSMGCGMVPMIFPGVQQYMPTMGMGIGMGMGMGMGMEMGINRPMFPLSNMLAASGLPTGAAAHLGPRFPMPAFMPPVPVPNPYRIQSNQSEQMLNSLGAQHPSQSWFPNFTDPYKQYVAPHQMQLPLPQYMPTMGMGIGMGMGMGMGMEMGINRPMFPLSNMLAASGLPTGAAAHLGPRFPMPAFMPPVPVPDPSRIQSNQSEQMLNSLGAQHPSQSWFPNFTDPYQQYVAPHQMQLPLPQVEALTLMDQ</sequence>
<evidence type="ECO:0000256" key="4">
    <source>
        <dbReference type="ARBA" id="ARBA00023242"/>
    </source>
</evidence>
<dbReference type="InterPro" id="IPR011598">
    <property type="entry name" value="bHLH_dom"/>
</dbReference>
<dbReference type="PANTHER" id="PTHR46807:SF8">
    <property type="entry name" value="TRANSCRIPTION FACTOR PIF1-LIKE ISOFORM X2"/>
    <property type="match status" value="1"/>
</dbReference>
<feature type="compositionally biased region" description="Pro residues" evidence="5">
    <location>
        <begin position="136"/>
        <end position="150"/>
    </location>
</feature>
<feature type="compositionally biased region" description="Basic and acidic residues" evidence="5">
    <location>
        <begin position="310"/>
        <end position="319"/>
    </location>
</feature>
<evidence type="ECO:0000313" key="7">
    <source>
        <dbReference type="EMBL" id="KAK7860204.1"/>
    </source>
</evidence>
<dbReference type="GO" id="GO:0010017">
    <property type="term" value="P:red or far-red light signaling pathway"/>
    <property type="evidence" value="ECO:0007669"/>
    <property type="project" value="UniProtKB-ARBA"/>
</dbReference>
<dbReference type="SUPFAM" id="SSF47459">
    <property type="entry name" value="HLH, helix-loop-helix DNA-binding domain"/>
    <property type="match status" value="1"/>
</dbReference>
<dbReference type="CDD" id="cd11445">
    <property type="entry name" value="bHLH_AtPIF_like"/>
    <property type="match status" value="1"/>
</dbReference>